<dbReference type="OrthoDB" id="7406331at2"/>
<feature type="domain" description="DUF306" evidence="1">
    <location>
        <begin position="168"/>
        <end position="266"/>
    </location>
</feature>
<dbReference type="PANTHER" id="PTHR35535">
    <property type="entry name" value="HEAT SHOCK PROTEIN HSLJ"/>
    <property type="match status" value="1"/>
</dbReference>
<reference evidence="2 3" key="1">
    <citation type="submission" date="2019-12" db="EMBL/GenBank/DDBJ databases">
        <title>Genomic-based taxomic classification of the family Erythrobacteraceae.</title>
        <authorList>
            <person name="Xu L."/>
        </authorList>
    </citation>
    <scope>NUCLEOTIDE SEQUENCE [LARGE SCALE GENOMIC DNA]</scope>
    <source>
        <strain evidence="2 3">100921-2</strain>
    </source>
</reference>
<evidence type="ECO:0000313" key="3">
    <source>
        <dbReference type="Proteomes" id="UP000439522"/>
    </source>
</evidence>
<evidence type="ECO:0000259" key="1">
    <source>
        <dbReference type="Pfam" id="PF03724"/>
    </source>
</evidence>
<dbReference type="RefSeq" id="WP_160611837.1">
    <property type="nucleotide sequence ID" value="NZ_WTZA01000002.1"/>
</dbReference>
<protein>
    <submittedName>
        <fullName evidence="2">META domain-containing protein</fullName>
    </submittedName>
</protein>
<gene>
    <name evidence="2" type="ORF">GRI40_12310</name>
</gene>
<dbReference type="InterPro" id="IPR053147">
    <property type="entry name" value="Hsp_HslJ-like"/>
</dbReference>
<dbReference type="PANTHER" id="PTHR35535:SF1">
    <property type="entry name" value="HEAT SHOCK PROTEIN HSLJ"/>
    <property type="match status" value="1"/>
</dbReference>
<dbReference type="Proteomes" id="UP000439522">
    <property type="component" value="Unassembled WGS sequence"/>
</dbReference>
<dbReference type="InterPro" id="IPR038670">
    <property type="entry name" value="HslJ-like_sf"/>
</dbReference>
<comment type="caution">
    <text evidence="2">The sequence shown here is derived from an EMBL/GenBank/DDBJ whole genome shotgun (WGS) entry which is preliminary data.</text>
</comment>
<accession>A0A6I4TEK1</accession>
<evidence type="ECO:0000313" key="2">
    <source>
        <dbReference type="EMBL" id="MXO75999.1"/>
    </source>
</evidence>
<dbReference type="AlphaFoldDB" id="A0A6I4TEK1"/>
<dbReference type="Gene3D" id="2.40.128.270">
    <property type="match status" value="2"/>
</dbReference>
<sequence>MRAWVSLLAVILCACNPAPDRTAGANLSEDIDRHIRSLEDLKGSWRVVSIDGEALPEMAEEPFIAISSDAIGGSIGCNAFGGLALLSEGRIAAHSWGGDAMGCPGRLNEQEQAISELFLANPQVLLENDQLEIRSSAHRLTLRRTRRASDSGLSPDPMRIPVAGPVSQKLADTRWTISRIDGQTASSSPSDRHLRFSQDGWQGLASCATLFGTYAIQGDRLLVEDEIGATEQNCTGEYLALDDAFADLMRSDPRYLVGPNGELLIAGGGHVLIGNAER</sequence>
<keyword evidence="3" id="KW-1185">Reference proteome</keyword>
<feature type="domain" description="DUF306" evidence="1">
    <location>
        <begin position="41"/>
        <end position="142"/>
    </location>
</feature>
<dbReference type="InterPro" id="IPR005184">
    <property type="entry name" value="DUF306_Meta_HslJ"/>
</dbReference>
<organism evidence="2 3">
    <name type="scientific">Tsuneonella aeria</name>
    <dbReference type="NCBI Taxonomy" id="1837929"/>
    <lineage>
        <taxon>Bacteria</taxon>
        <taxon>Pseudomonadati</taxon>
        <taxon>Pseudomonadota</taxon>
        <taxon>Alphaproteobacteria</taxon>
        <taxon>Sphingomonadales</taxon>
        <taxon>Erythrobacteraceae</taxon>
        <taxon>Tsuneonella</taxon>
    </lineage>
</organism>
<dbReference type="PROSITE" id="PS51257">
    <property type="entry name" value="PROKAR_LIPOPROTEIN"/>
    <property type="match status" value="1"/>
</dbReference>
<proteinExistence type="predicted"/>
<dbReference type="Pfam" id="PF03724">
    <property type="entry name" value="META"/>
    <property type="match status" value="2"/>
</dbReference>
<name>A0A6I4TEK1_9SPHN</name>
<dbReference type="EMBL" id="WTZA01000002">
    <property type="protein sequence ID" value="MXO75999.1"/>
    <property type="molecule type" value="Genomic_DNA"/>
</dbReference>